<dbReference type="OMA" id="VGMCFSV"/>
<feature type="transmembrane region" description="Helical" evidence="1">
    <location>
        <begin position="120"/>
        <end position="139"/>
    </location>
</feature>
<feature type="transmembrane region" description="Helical" evidence="1">
    <location>
        <begin position="184"/>
        <end position="205"/>
    </location>
</feature>
<dbReference type="OrthoDB" id="7882002at2759"/>
<keyword evidence="1" id="KW-0472">Membrane</keyword>
<evidence type="ECO:0000256" key="1">
    <source>
        <dbReference type="SAM" id="Phobius"/>
    </source>
</evidence>
<evidence type="ECO:0000313" key="2">
    <source>
        <dbReference type="Proteomes" id="UP001652661"/>
    </source>
</evidence>
<protein>
    <submittedName>
        <fullName evidence="3">Uncharacterized protein</fullName>
    </submittedName>
</protein>
<dbReference type="GeneID" id="108085955"/>
<feature type="transmembrane region" description="Helical" evidence="1">
    <location>
        <begin position="49"/>
        <end position="67"/>
    </location>
</feature>
<dbReference type="Proteomes" id="UP001652661">
    <property type="component" value="Chromosome X"/>
</dbReference>
<keyword evidence="1" id="KW-0812">Transmembrane</keyword>
<keyword evidence="1" id="KW-1133">Transmembrane helix</keyword>
<feature type="transmembrane region" description="Helical" evidence="1">
    <location>
        <begin position="160"/>
        <end position="178"/>
    </location>
</feature>
<gene>
    <name evidence="3" type="primary">LOC108085955</name>
</gene>
<dbReference type="RefSeq" id="XP_017038231.1">
    <property type="nucleotide sequence ID" value="XM_017182742.3"/>
</dbReference>
<keyword evidence="2" id="KW-1185">Reference proteome</keyword>
<accession>A0A6P4JSC1</accession>
<feature type="transmembrane region" description="Helical" evidence="1">
    <location>
        <begin position="88"/>
        <end position="108"/>
    </location>
</feature>
<name>A0A6P4JSC1_DROKI</name>
<reference evidence="3" key="1">
    <citation type="submission" date="2025-08" db="UniProtKB">
        <authorList>
            <consortium name="RefSeq"/>
        </authorList>
    </citation>
    <scope>IDENTIFICATION</scope>
    <source>
        <strain evidence="3">14028-0561.14</strain>
        <tissue evidence="3">Whole fly</tissue>
    </source>
</reference>
<evidence type="ECO:0000313" key="3">
    <source>
        <dbReference type="RefSeq" id="XP_017038231.1"/>
    </source>
</evidence>
<dbReference type="AlphaFoldDB" id="A0A6P4JSC1"/>
<sequence>MSHQHHPRSLPPINGLLPASGGSSRLALCLIHFVLAVSSGWGLKQSTGRQALAAFGIYFGHSLLCLLRHTHPNPGTLQRLVCDKSRRYSSVLFVTLVVGELQALNPATRLGDFFGADWERLAFGLWSGALALAVASLWLGGGNSNSSRSPLGATFVKLDAAQLGLCVLWNVHCLWRIAVVDEHWWSLGLALLVLLNHFVLWRLPLHYNITQLEVATVGMCFSAIFALNAIQEQVDAVAS</sequence>
<organism evidence="2 3">
    <name type="scientific">Drosophila kikkawai</name>
    <name type="common">Fruit fly</name>
    <dbReference type="NCBI Taxonomy" id="30033"/>
    <lineage>
        <taxon>Eukaryota</taxon>
        <taxon>Metazoa</taxon>
        <taxon>Ecdysozoa</taxon>
        <taxon>Arthropoda</taxon>
        <taxon>Hexapoda</taxon>
        <taxon>Insecta</taxon>
        <taxon>Pterygota</taxon>
        <taxon>Neoptera</taxon>
        <taxon>Endopterygota</taxon>
        <taxon>Diptera</taxon>
        <taxon>Brachycera</taxon>
        <taxon>Muscomorpha</taxon>
        <taxon>Ephydroidea</taxon>
        <taxon>Drosophilidae</taxon>
        <taxon>Drosophila</taxon>
        <taxon>Sophophora</taxon>
    </lineage>
</organism>
<proteinExistence type="predicted"/>